<dbReference type="GeneTree" id="ENSGT00590000083134"/>
<dbReference type="PANTHER" id="PTHR14715">
    <property type="entry name" value="FAM124 DOMAIN-CONTAINING PROTEIN-RELATED"/>
    <property type="match status" value="1"/>
</dbReference>
<dbReference type="AlphaFoldDB" id="A0A0D9R5T9"/>
<reference evidence="4 5" key="1">
    <citation type="submission" date="2014-03" db="EMBL/GenBank/DDBJ databases">
        <authorList>
            <person name="Warren W."/>
            <person name="Wilson R.K."/>
        </authorList>
    </citation>
    <scope>NUCLEOTIDE SEQUENCE</scope>
</reference>
<dbReference type="EMBL" id="AQIB01002985">
    <property type="status" value="NOT_ANNOTATED_CDS"/>
    <property type="molecule type" value="Genomic_DNA"/>
</dbReference>
<keyword evidence="5" id="KW-1185">Reference proteome</keyword>
<feature type="region of interest" description="Disordered" evidence="2">
    <location>
        <begin position="256"/>
        <end position="328"/>
    </location>
</feature>
<dbReference type="BioGRID-ORCS" id="103217970">
    <property type="hits" value="0 hits in 9 CRISPR screens"/>
</dbReference>
<reference evidence="4" key="2">
    <citation type="submission" date="2025-08" db="UniProtKB">
        <authorList>
            <consortium name="Ensembl"/>
        </authorList>
    </citation>
    <scope>IDENTIFICATION</scope>
</reference>
<feature type="compositionally biased region" description="Polar residues" evidence="2">
    <location>
        <begin position="266"/>
        <end position="276"/>
    </location>
</feature>
<dbReference type="Bgee" id="ENSCSAG00000007715">
    <property type="expression patterns" value="Expressed in fibroblast and 2 other cell types or tissues"/>
</dbReference>
<dbReference type="EMBL" id="AQIB01002983">
    <property type="status" value="NOT_ANNOTATED_CDS"/>
    <property type="molecule type" value="Genomic_DNA"/>
</dbReference>
<gene>
    <name evidence="4" type="primary">FAM124B</name>
</gene>
<proteinExistence type="inferred from homology"/>
<dbReference type="EMBL" id="AQIB01002980">
    <property type="status" value="NOT_ANNOTATED_CDS"/>
    <property type="molecule type" value="Genomic_DNA"/>
</dbReference>
<evidence type="ECO:0000313" key="5">
    <source>
        <dbReference type="Proteomes" id="UP000029965"/>
    </source>
</evidence>
<organism evidence="4 5">
    <name type="scientific">Chlorocebus sabaeus</name>
    <name type="common">Green monkey</name>
    <name type="synonym">Simia sabaea</name>
    <dbReference type="NCBI Taxonomy" id="60711"/>
    <lineage>
        <taxon>Eukaryota</taxon>
        <taxon>Metazoa</taxon>
        <taxon>Chordata</taxon>
        <taxon>Craniata</taxon>
        <taxon>Vertebrata</taxon>
        <taxon>Euteleostomi</taxon>
        <taxon>Mammalia</taxon>
        <taxon>Eutheria</taxon>
        <taxon>Euarchontoglires</taxon>
        <taxon>Primates</taxon>
        <taxon>Haplorrhini</taxon>
        <taxon>Catarrhini</taxon>
        <taxon>Cercopithecidae</taxon>
        <taxon>Cercopithecinae</taxon>
        <taxon>Chlorocebus</taxon>
    </lineage>
</organism>
<name>A0A0D9R5T9_CHLSB</name>
<dbReference type="EMBL" id="AQIB01002982">
    <property type="status" value="NOT_ANNOTATED_CDS"/>
    <property type="molecule type" value="Genomic_DNA"/>
</dbReference>
<dbReference type="EMBL" id="AQIB01002979">
    <property type="status" value="NOT_ANNOTATED_CDS"/>
    <property type="molecule type" value="Genomic_DNA"/>
</dbReference>
<comment type="similarity">
    <text evidence="1">Belongs to the FAM124 family.</text>
</comment>
<dbReference type="OMA" id="PWQCYPA"/>
<dbReference type="eggNOG" id="ENOG502QUJG">
    <property type="taxonomic scope" value="Eukaryota"/>
</dbReference>
<evidence type="ECO:0000256" key="1">
    <source>
        <dbReference type="ARBA" id="ARBA00006440"/>
    </source>
</evidence>
<evidence type="ECO:0000256" key="2">
    <source>
        <dbReference type="SAM" id="MobiDB-lite"/>
    </source>
</evidence>
<dbReference type="GeneID" id="103217970"/>
<feature type="domain" description="FAM124" evidence="3">
    <location>
        <begin position="10"/>
        <end position="244"/>
    </location>
</feature>
<dbReference type="GO" id="GO:0005654">
    <property type="term" value="C:nucleoplasm"/>
    <property type="evidence" value="ECO:0007669"/>
    <property type="project" value="Ensembl"/>
</dbReference>
<dbReference type="CTD" id="79843"/>
<protein>
    <submittedName>
        <fullName evidence="4">Family with sequence similarity 124 member B</fullName>
    </submittedName>
</protein>
<dbReference type="STRING" id="60711.ENSCSAP00000003978"/>
<dbReference type="Proteomes" id="UP000029965">
    <property type="component" value="Chromosome 10"/>
</dbReference>
<sequence>MDETQGPLAMTVHLLANSGHGLLLQRALDQLLDCICPEVRLFQVSERASPVKYWEKSHSKRYRFPGMSVLLFLHKSLGDDRLFRVLDSLQHSPWQCYPTQDTWGRLCPYLFANQEFYSLDSQMPIWGVRQVHCGSEILRVTLYCSFDNYEDAIRLYEMILQREATLQKSNFCFFVLYATKSFALQLSLKQLPPGMSVDPKESSVLQFKVREIGQLVPLLPNPCIPISSTRWQTQDYDGNKILLQVQLNPELGVKNGTLGAGRDRSQLGSGLTSISAKRTLEPRSQRNQGKRSQRHSLELPEPTGSPTSDSCGGTLWKSPGRSFQTSNPAMGSHLHLSSHHLESGARMKVLNWENSFQKLEAETNVDTGFTIINSESRQTYFGGFPKDLQTSQPPFCLPASSLGVAPSKNNSVLKERVSPLPLAGQGDLGTRKTISKCLFHLQVQGEEKEDDEEEFFI</sequence>
<dbReference type="InterPro" id="IPR046365">
    <property type="entry name" value="FAM124_dom"/>
</dbReference>
<reference evidence="4" key="3">
    <citation type="submission" date="2025-09" db="UniProtKB">
        <authorList>
            <consortium name="Ensembl"/>
        </authorList>
    </citation>
    <scope>IDENTIFICATION</scope>
</reference>
<evidence type="ECO:0000259" key="3">
    <source>
        <dbReference type="Pfam" id="PF15067"/>
    </source>
</evidence>
<dbReference type="EMBL" id="AQIB01002981">
    <property type="status" value="NOT_ANNOTATED_CDS"/>
    <property type="molecule type" value="Genomic_DNA"/>
</dbReference>
<dbReference type="KEGG" id="csab:103217970"/>
<dbReference type="GO" id="GO:0005739">
    <property type="term" value="C:mitochondrion"/>
    <property type="evidence" value="ECO:0007669"/>
    <property type="project" value="Ensembl"/>
</dbReference>
<dbReference type="EMBL" id="AQIB01002984">
    <property type="status" value="NOT_ANNOTATED_CDS"/>
    <property type="molecule type" value="Genomic_DNA"/>
</dbReference>
<dbReference type="Pfam" id="PF15067">
    <property type="entry name" value="FAM124"/>
    <property type="match status" value="1"/>
</dbReference>
<dbReference type="Ensembl" id="ENSCSAT00000005765.1">
    <property type="protein sequence ID" value="ENSCSAP00000003978.1"/>
    <property type="gene ID" value="ENSCSAG00000007715.1"/>
</dbReference>
<dbReference type="InterPro" id="IPR029380">
    <property type="entry name" value="FAM124"/>
</dbReference>
<evidence type="ECO:0000313" key="4">
    <source>
        <dbReference type="Ensembl" id="ENSCSAP00000003978.1"/>
    </source>
</evidence>
<dbReference type="PANTHER" id="PTHR14715:SF2">
    <property type="entry name" value="PROTEIN FAM124B"/>
    <property type="match status" value="1"/>
</dbReference>
<accession>A0A0D9R5T9</accession>